<comment type="caution">
    <text evidence="2">The sequence shown here is derived from an EMBL/GenBank/DDBJ whole genome shotgun (WGS) entry which is preliminary data.</text>
</comment>
<dbReference type="RefSeq" id="WP_243996176.1">
    <property type="nucleotide sequence ID" value="NZ_JALHLE010000042.1"/>
</dbReference>
<evidence type="ECO:0000313" key="3">
    <source>
        <dbReference type="Proteomes" id="UP001162880"/>
    </source>
</evidence>
<feature type="transmembrane region" description="Helical" evidence="1">
    <location>
        <begin position="14"/>
        <end position="34"/>
    </location>
</feature>
<protein>
    <submittedName>
        <fullName evidence="2">Uncharacterized protein</fullName>
    </submittedName>
</protein>
<keyword evidence="1" id="KW-0472">Membrane</keyword>
<keyword evidence="3" id="KW-1185">Reference proteome</keyword>
<reference evidence="2" key="1">
    <citation type="submission" date="2022-03" db="EMBL/GenBank/DDBJ databases">
        <title>Identification of a novel bacterium isolated from mangrove sediments.</title>
        <authorList>
            <person name="Pan X."/>
        </authorList>
    </citation>
    <scope>NUCLEOTIDE SEQUENCE</scope>
    <source>
        <strain evidence="2">B2580</strain>
    </source>
</reference>
<dbReference type="Proteomes" id="UP001162880">
    <property type="component" value="Unassembled WGS sequence"/>
</dbReference>
<proteinExistence type="predicted"/>
<keyword evidence="1" id="KW-1133">Transmembrane helix</keyword>
<evidence type="ECO:0000256" key="1">
    <source>
        <dbReference type="SAM" id="Phobius"/>
    </source>
</evidence>
<evidence type="ECO:0000313" key="2">
    <source>
        <dbReference type="EMBL" id="MCJ2180727.1"/>
    </source>
</evidence>
<keyword evidence="1" id="KW-0812">Transmembrane</keyword>
<sequence length="46" mass="4840">MTESGRLAALGIKLIYGAVLGCTVTTVSLTRLFAVPGARERMEAQS</sequence>
<organism evidence="2 3">
    <name type="scientific">Novosphingobium album</name>
    <name type="common">ex Hu et al. 2023</name>
    <dbReference type="NCBI Taxonomy" id="2930093"/>
    <lineage>
        <taxon>Bacteria</taxon>
        <taxon>Pseudomonadati</taxon>
        <taxon>Pseudomonadota</taxon>
        <taxon>Alphaproteobacteria</taxon>
        <taxon>Sphingomonadales</taxon>
        <taxon>Sphingomonadaceae</taxon>
        <taxon>Novosphingobium</taxon>
    </lineage>
</organism>
<accession>A0ABT0B6L0</accession>
<name>A0ABT0B6L0_9SPHN</name>
<dbReference type="EMBL" id="JALHLE010000042">
    <property type="protein sequence ID" value="MCJ2180727.1"/>
    <property type="molecule type" value="Genomic_DNA"/>
</dbReference>
<gene>
    <name evidence="2" type="ORF">MTR64_19320</name>
</gene>